<sequence>MKNLKSILTGFNKTLTKLEALTKQNTKQVEVNTTRIDELKQQNLDLTAEAQAAKNIAQNIRQLITAEATVEETK</sequence>
<gene>
    <name evidence="1" type="ORF">BFR47_16030</name>
</gene>
<dbReference type="AlphaFoldDB" id="A0A1J4QBQ4"/>
<reference evidence="1 2" key="1">
    <citation type="submission" date="2016-07" db="EMBL/GenBank/DDBJ databases">
        <title>Draft Genome Sequence of Oceanisphaera psychrotolerans, isolated from coastal sediment samples.</title>
        <authorList>
            <person name="Zhuo S."/>
            <person name="Ruan Z."/>
        </authorList>
    </citation>
    <scope>NUCLEOTIDE SEQUENCE [LARGE SCALE GENOMIC DNA]</scope>
    <source>
        <strain evidence="1 2">LAM-WHM-ZC</strain>
    </source>
</reference>
<dbReference type="EMBL" id="MDKE01000031">
    <property type="protein sequence ID" value="OIN07925.1"/>
    <property type="molecule type" value="Genomic_DNA"/>
</dbReference>
<dbReference type="RefSeq" id="WP_071473168.1">
    <property type="nucleotide sequence ID" value="NZ_MDKE01000031.1"/>
</dbReference>
<keyword evidence="2" id="KW-1185">Reference proteome</keyword>
<proteinExistence type="predicted"/>
<dbReference type="Proteomes" id="UP000243073">
    <property type="component" value="Unassembled WGS sequence"/>
</dbReference>
<evidence type="ECO:0000313" key="1">
    <source>
        <dbReference type="EMBL" id="OIN07925.1"/>
    </source>
</evidence>
<dbReference type="OrthoDB" id="7064382at2"/>
<evidence type="ECO:0000313" key="2">
    <source>
        <dbReference type="Proteomes" id="UP000243073"/>
    </source>
</evidence>
<name>A0A1J4QBQ4_9GAMM</name>
<dbReference type="STRING" id="1414654.BFR47_16030"/>
<accession>A0A1J4QBQ4</accession>
<organism evidence="1 2">
    <name type="scientific">Oceanisphaera psychrotolerans</name>
    <dbReference type="NCBI Taxonomy" id="1414654"/>
    <lineage>
        <taxon>Bacteria</taxon>
        <taxon>Pseudomonadati</taxon>
        <taxon>Pseudomonadota</taxon>
        <taxon>Gammaproteobacteria</taxon>
        <taxon>Aeromonadales</taxon>
        <taxon>Aeromonadaceae</taxon>
        <taxon>Oceanisphaera</taxon>
    </lineage>
</organism>
<comment type="caution">
    <text evidence="1">The sequence shown here is derived from an EMBL/GenBank/DDBJ whole genome shotgun (WGS) entry which is preliminary data.</text>
</comment>
<protein>
    <submittedName>
        <fullName evidence="1">Uncharacterized protein</fullName>
    </submittedName>
</protein>